<dbReference type="AlphaFoldDB" id="A0A060LYP3"/>
<dbReference type="HOGENOM" id="CLU_037952_4_0_9"/>
<feature type="binding site" evidence="19">
    <location>
        <position position="266"/>
    </location>
    <ligand>
        <name>ATP</name>
        <dbReference type="ChEBI" id="CHEBI:30616"/>
    </ligand>
</feature>
<dbReference type="InterPro" id="IPR049962">
    <property type="entry name" value="THUMP_ThiI"/>
</dbReference>
<evidence type="ECO:0000256" key="11">
    <source>
        <dbReference type="ARBA" id="ARBA00052330"/>
    </source>
</evidence>
<dbReference type="SUPFAM" id="SSF143437">
    <property type="entry name" value="THUMP domain-like"/>
    <property type="match status" value="1"/>
</dbReference>
<dbReference type="PANTHER" id="PTHR43209:SF1">
    <property type="entry name" value="TRNA SULFURTRANSFERASE"/>
    <property type="match status" value="1"/>
</dbReference>
<evidence type="ECO:0000313" key="22">
    <source>
        <dbReference type="Proteomes" id="UP000027142"/>
    </source>
</evidence>
<evidence type="ECO:0000256" key="5">
    <source>
        <dbReference type="ARBA" id="ARBA00022679"/>
    </source>
</evidence>
<protein>
    <recommendedName>
        <fullName evidence="15 19">Probable tRNA sulfurtransferase</fullName>
        <ecNumber evidence="14 19">2.8.1.4</ecNumber>
    </recommendedName>
    <alternativeName>
        <fullName evidence="16 19">Sulfur carrier protein ThiS sulfurtransferase</fullName>
    </alternativeName>
    <alternativeName>
        <fullName evidence="17 19">Thiamine biosynthesis protein ThiI</fullName>
    </alternativeName>
    <alternativeName>
        <fullName evidence="18 19">tRNA 4-thiouridine synthase</fullName>
    </alternativeName>
</protein>
<keyword evidence="5 19" id="KW-0808">Transferase</keyword>
<evidence type="ECO:0000313" key="21">
    <source>
        <dbReference type="EMBL" id="AIC95307.1"/>
    </source>
</evidence>
<dbReference type="GO" id="GO:0002937">
    <property type="term" value="P:tRNA 4-thiouridine biosynthesis"/>
    <property type="evidence" value="ECO:0007669"/>
    <property type="project" value="TreeGrafter"/>
</dbReference>
<dbReference type="Gene3D" id="3.30.2130.30">
    <property type="match status" value="1"/>
</dbReference>
<dbReference type="FunFam" id="3.40.50.620:FF:000053">
    <property type="entry name" value="Probable tRNA sulfurtransferase"/>
    <property type="match status" value="1"/>
</dbReference>
<evidence type="ECO:0000256" key="19">
    <source>
        <dbReference type="HAMAP-Rule" id="MF_00021"/>
    </source>
</evidence>
<dbReference type="InterPro" id="IPR020536">
    <property type="entry name" value="ThiI_AANH"/>
</dbReference>
<dbReference type="Pfam" id="PF02926">
    <property type="entry name" value="THUMP"/>
    <property type="match status" value="1"/>
</dbReference>
<dbReference type="PATRIC" id="fig|1246626.3.peg.2734"/>
<dbReference type="RefSeq" id="WP_038481967.1">
    <property type="nucleotide sequence ID" value="NZ_CP003923.1"/>
</dbReference>
<proteinExistence type="inferred from homology"/>
<dbReference type="GO" id="GO:0140741">
    <property type="term" value="F:tRNA-uracil-4 sulfurtransferase activity"/>
    <property type="evidence" value="ECO:0007669"/>
    <property type="project" value="UniProtKB-EC"/>
</dbReference>
<dbReference type="Pfam" id="PF02568">
    <property type="entry name" value="ThiI"/>
    <property type="match status" value="1"/>
</dbReference>
<dbReference type="GO" id="GO:0009228">
    <property type="term" value="P:thiamine biosynthetic process"/>
    <property type="evidence" value="ECO:0007669"/>
    <property type="project" value="UniProtKB-KW"/>
</dbReference>
<dbReference type="CDD" id="cd01712">
    <property type="entry name" value="PPase_ThiI"/>
    <property type="match status" value="1"/>
</dbReference>
<keyword evidence="3 19" id="KW-0963">Cytoplasm</keyword>
<dbReference type="EC" id="2.8.1.4" evidence="14 19"/>
<dbReference type="InterPro" id="IPR014729">
    <property type="entry name" value="Rossmann-like_a/b/a_fold"/>
</dbReference>
<dbReference type="NCBIfam" id="TIGR00342">
    <property type="entry name" value="tRNA uracil 4-sulfurtransferase ThiI"/>
    <property type="match status" value="1"/>
</dbReference>
<evidence type="ECO:0000256" key="7">
    <source>
        <dbReference type="ARBA" id="ARBA00022840"/>
    </source>
</evidence>
<dbReference type="GO" id="GO:0052837">
    <property type="term" value="P:thiazole biosynthetic process"/>
    <property type="evidence" value="ECO:0007669"/>
    <property type="project" value="TreeGrafter"/>
</dbReference>
<evidence type="ECO:0000256" key="14">
    <source>
        <dbReference type="ARBA" id="ARBA00066827"/>
    </source>
</evidence>
<feature type="binding site" evidence="19">
    <location>
        <begin position="184"/>
        <end position="185"/>
    </location>
    <ligand>
        <name>ATP</name>
        <dbReference type="ChEBI" id="CHEBI:30616"/>
    </ligand>
</feature>
<organism evidence="21 22">
    <name type="scientific">Shouchella lehensis G1</name>
    <dbReference type="NCBI Taxonomy" id="1246626"/>
    <lineage>
        <taxon>Bacteria</taxon>
        <taxon>Bacillati</taxon>
        <taxon>Bacillota</taxon>
        <taxon>Bacilli</taxon>
        <taxon>Bacillales</taxon>
        <taxon>Bacillaceae</taxon>
        <taxon>Shouchella</taxon>
    </lineage>
</organism>
<dbReference type="GO" id="GO:0004810">
    <property type="term" value="F:CCA tRNA nucleotidyltransferase activity"/>
    <property type="evidence" value="ECO:0007669"/>
    <property type="project" value="InterPro"/>
</dbReference>
<evidence type="ECO:0000256" key="3">
    <source>
        <dbReference type="ARBA" id="ARBA00022490"/>
    </source>
</evidence>
<keyword evidence="6 19" id="KW-0547">Nucleotide-binding</keyword>
<gene>
    <name evidence="19" type="primary">thiI</name>
    <name evidence="21" type="ORF">BleG1_2742</name>
</gene>
<comment type="similarity">
    <text evidence="13 19">Belongs to the ThiI family.</text>
</comment>
<reference evidence="21 22" key="1">
    <citation type="journal article" date="2014" name="Gene">
        <title>A comparative genomic analysis of the alkalitolerant soil bacterium Bacillus lehensis G1.</title>
        <authorList>
            <person name="Noor Y.M."/>
            <person name="Samsulrizal N.H."/>
            <person name="Jema'on N.A."/>
            <person name="Low K.O."/>
            <person name="Ramli A.N."/>
            <person name="Alias N.I."/>
            <person name="Damis S.I."/>
            <person name="Fuzi S.F."/>
            <person name="Isa M.N."/>
            <person name="Murad A.M."/>
            <person name="Raih M.F."/>
            <person name="Bakar F.D."/>
            <person name="Najimudin N."/>
            <person name="Mahadi N.M."/>
            <person name="Illias R.M."/>
        </authorList>
    </citation>
    <scope>NUCLEOTIDE SEQUENCE [LARGE SCALE GENOMIC DNA]</scope>
    <source>
        <strain evidence="21 22">G1</strain>
    </source>
</reference>
<comment type="catalytic activity">
    <reaction evidence="10 19">
        <text>[ThiI sulfur-carrier protein]-S-sulfanyl-L-cysteine + a uridine in tRNA + 2 reduced [2Fe-2S]-[ferredoxin] + ATP + H(+) = [ThiI sulfur-carrier protein]-L-cysteine + a 4-thiouridine in tRNA + 2 oxidized [2Fe-2S]-[ferredoxin] + AMP + diphosphate</text>
        <dbReference type="Rhea" id="RHEA:24176"/>
        <dbReference type="Rhea" id="RHEA-COMP:10000"/>
        <dbReference type="Rhea" id="RHEA-COMP:10001"/>
        <dbReference type="Rhea" id="RHEA-COMP:13337"/>
        <dbReference type="Rhea" id="RHEA-COMP:13338"/>
        <dbReference type="Rhea" id="RHEA-COMP:13339"/>
        <dbReference type="Rhea" id="RHEA-COMP:13340"/>
        <dbReference type="ChEBI" id="CHEBI:15378"/>
        <dbReference type="ChEBI" id="CHEBI:29950"/>
        <dbReference type="ChEBI" id="CHEBI:30616"/>
        <dbReference type="ChEBI" id="CHEBI:33019"/>
        <dbReference type="ChEBI" id="CHEBI:33737"/>
        <dbReference type="ChEBI" id="CHEBI:33738"/>
        <dbReference type="ChEBI" id="CHEBI:61963"/>
        <dbReference type="ChEBI" id="CHEBI:65315"/>
        <dbReference type="ChEBI" id="CHEBI:136798"/>
        <dbReference type="ChEBI" id="CHEBI:456215"/>
        <dbReference type="EC" id="2.8.1.4"/>
    </reaction>
</comment>
<dbReference type="KEGG" id="ble:BleG1_2742"/>
<evidence type="ECO:0000256" key="1">
    <source>
        <dbReference type="ARBA" id="ARBA00004496"/>
    </source>
</evidence>
<dbReference type="Gene3D" id="3.40.50.620">
    <property type="entry name" value="HUPs"/>
    <property type="match status" value="1"/>
</dbReference>
<dbReference type="InterPro" id="IPR050102">
    <property type="entry name" value="tRNA_sulfurtransferase_ThiI"/>
</dbReference>
<evidence type="ECO:0000256" key="4">
    <source>
        <dbReference type="ARBA" id="ARBA00022555"/>
    </source>
</evidence>
<name>A0A060LYP3_9BACI</name>
<dbReference type="SMART" id="SM00981">
    <property type="entry name" value="THUMP"/>
    <property type="match status" value="1"/>
</dbReference>
<dbReference type="GO" id="GO:0000049">
    <property type="term" value="F:tRNA binding"/>
    <property type="evidence" value="ECO:0007669"/>
    <property type="project" value="UniProtKB-UniRule"/>
</dbReference>
<keyword evidence="8 19" id="KW-0694">RNA-binding</keyword>
<dbReference type="EMBL" id="CP003923">
    <property type="protein sequence ID" value="AIC95307.1"/>
    <property type="molecule type" value="Genomic_DNA"/>
</dbReference>
<dbReference type="PANTHER" id="PTHR43209">
    <property type="entry name" value="TRNA SULFURTRANSFERASE"/>
    <property type="match status" value="1"/>
</dbReference>
<evidence type="ECO:0000256" key="10">
    <source>
        <dbReference type="ARBA" id="ARBA00050570"/>
    </source>
</evidence>
<evidence type="ECO:0000256" key="8">
    <source>
        <dbReference type="ARBA" id="ARBA00022884"/>
    </source>
</evidence>
<evidence type="ECO:0000256" key="18">
    <source>
        <dbReference type="ARBA" id="ARBA00080570"/>
    </source>
</evidence>
<dbReference type="STRING" id="1246626.BleG1_2742"/>
<comment type="pathway">
    <text evidence="2 19">Cofactor biosynthesis; thiamine diphosphate biosynthesis.</text>
</comment>
<evidence type="ECO:0000256" key="6">
    <source>
        <dbReference type="ARBA" id="ARBA00022741"/>
    </source>
</evidence>
<dbReference type="Proteomes" id="UP000027142">
    <property type="component" value="Chromosome"/>
</dbReference>
<keyword evidence="9 19" id="KW-0784">Thiamine biosynthesis</keyword>
<evidence type="ECO:0000256" key="15">
    <source>
        <dbReference type="ARBA" id="ARBA00071867"/>
    </source>
</evidence>
<keyword evidence="7 19" id="KW-0067">ATP-binding</keyword>
<dbReference type="Pfam" id="PF22025">
    <property type="entry name" value="ThiI_fer"/>
    <property type="match status" value="1"/>
</dbReference>
<feature type="binding site" evidence="19">
    <location>
        <position position="297"/>
    </location>
    <ligand>
        <name>ATP</name>
        <dbReference type="ChEBI" id="CHEBI:30616"/>
    </ligand>
</feature>
<dbReference type="GO" id="GO:0005829">
    <property type="term" value="C:cytosol"/>
    <property type="evidence" value="ECO:0007669"/>
    <property type="project" value="TreeGrafter"/>
</dbReference>
<dbReference type="GO" id="GO:0009229">
    <property type="term" value="P:thiamine diphosphate biosynthetic process"/>
    <property type="evidence" value="ECO:0007669"/>
    <property type="project" value="UniProtKB-UniRule"/>
</dbReference>
<dbReference type="InterPro" id="IPR049961">
    <property type="entry name" value="ThiI_N"/>
</dbReference>
<keyword evidence="4 19" id="KW-0820">tRNA-binding</keyword>
<dbReference type="GO" id="GO:0005524">
    <property type="term" value="F:ATP binding"/>
    <property type="evidence" value="ECO:0007669"/>
    <property type="project" value="UniProtKB-UniRule"/>
</dbReference>
<keyword evidence="22" id="KW-1185">Reference proteome</keyword>
<dbReference type="HAMAP" id="MF_00021">
    <property type="entry name" value="ThiI"/>
    <property type="match status" value="1"/>
</dbReference>
<dbReference type="UniPathway" id="UPA00060"/>
<feature type="domain" description="THUMP" evidence="20">
    <location>
        <begin position="60"/>
        <end position="166"/>
    </location>
</feature>
<comment type="function">
    <text evidence="12 19">Catalyzes the ATP-dependent transfer of a sulfur to tRNA to produce 4-thiouridine in position 8 of tRNAs, which functions as a near-UV photosensor. Also catalyzes the transfer of sulfur to the sulfur carrier protein ThiS, forming ThiS-thiocarboxylate. This is a step in the synthesis of thiazole, in the thiamine biosynthesis pathway. The sulfur is donated as persulfide by IscS.</text>
</comment>
<comment type="subcellular location">
    <subcellularLocation>
        <location evidence="1 19">Cytoplasm</location>
    </subcellularLocation>
</comment>
<evidence type="ECO:0000256" key="2">
    <source>
        <dbReference type="ARBA" id="ARBA00004948"/>
    </source>
</evidence>
<dbReference type="InterPro" id="IPR004114">
    <property type="entry name" value="THUMP_dom"/>
</dbReference>
<dbReference type="InterPro" id="IPR003720">
    <property type="entry name" value="tRNA_STrfase"/>
</dbReference>
<evidence type="ECO:0000256" key="16">
    <source>
        <dbReference type="ARBA" id="ARBA00075337"/>
    </source>
</evidence>
<evidence type="ECO:0000256" key="9">
    <source>
        <dbReference type="ARBA" id="ARBA00022977"/>
    </source>
</evidence>
<evidence type="ECO:0000256" key="13">
    <source>
        <dbReference type="ARBA" id="ARBA00061472"/>
    </source>
</evidence>
<evidence type="ECO:0000256" key="17">
    <source>
        <dbReference type="ARBA" id="ARBA00077849"/>
    </source>
</evidence>
<dbReference type="PROSITE" id="PS51165">
    <property type="entry name" value="THUMP"/>
    <property type="match status" value="1"/>
</dbReference>
<evidence type="ECO:0000259" key="20">
    <source>
        <dbReference type="PROSITE" id="PS51165"/>
    </source>
</evidence>
<feature type="binding site" evidence="19">
    <location>
        <begin position="209"/>
        <end position="210"/>
    </location>
    <ligand>
        <name>ATP</name>
        <dbReference type="ChEBI" id="CHEBI:30616"/>
    </ligand>
</feature>
<dbReference type="InterPro" id="IPR054173">
    <property type="entry name" value="ThiI_fer"/>
</dbReference>
<comment type="catalytic activity">
    <reaction evidence="11 19">
        <text>[ThiS sulfur-carrier protein]-C-terminal Gly-Gly-AMP + S-sulfanyl-L-cysteinyl-[cysteine desulfurase] + AH2 = [ThiS sulfur-carrier protein]-C-terminal-Gly-aminoethanethioate + L-cysteinyl-[cysteine desulfurase] + A + AMP + 2 H(+)</text>
        <dbReference type="Rhea" id="RHEA:43340"/>
        <dbReference type="Rhea" id="RHEA-COMP:12157"/>
        <dbReference type="Rhea" id="RHEA-COMP:12158"/>
        <dbReference type="Rhea" id="RHEA-COMP:12910"/>
        <dbReference type="Rhea" id="RHEA-COMP:19908"/>
        <dbReference type="ChEBI" id="CHEBI:13193"/>
        <dbReference type="ChEBI" id="CHEBI:15378"/>
        <dbReference type="ChEBI" id="CHEBI:17499"/>
        <dbReference type="ChEBI" id="CHEBI:29950"/>
        <dbReference type="ChEBI" id="CHEBI:61963"/>
        <dbReference type="ChEBI" id="CHEBI:90618"/>
        <dbReference type="ChEBI" id="CHEBI:232372"/>
        <dbReference type="ChEBI" id="CHEBI:456215"/>
    </reaction>
</comment>
<dbReference type="CDD" id="cd11716">
    <property type="entry name" value="THUMP_ThiI"/>
    <property type="match status" value="1"/>
</dbReference>
<dbReference type="OrthoDB" id="9773948at2"/>
<sequence>MNIDHIVVRYGELALKGKNRSHFEKLLLANIRKVLKPFPGVTAKRIQGRIIVHLHGADETPIQEALKNVFGIYSFSLAMQVENDVDAIKEGALFFIEKLHPNVKTFKVSARRANKGFPVQSQQLNHLIGGHILRSLDGSIKVDVHHPELELSIDVRDAGTYITGGAIEAAKGLPVGASGKVLHMLSGGIDSPVAAHMLMGRGAQIEMLHFHSPPYTNERAKQKVLDLTKELTKYGTSIKVHLVPFTEIQTHIHKEVPSNYEMTIMRRMMLRIADAFAKNNGNLAISNGESLGQVASQTLQSMNTINEVTTLPVIRPLIAIDKETTIAYAKRIGTYETSILPYEDCCTIFLPTDSKTKPKREGALKFEQYVEIEKKCEDALNRVETVHINAFEGSSSVESLF</sequence>
<dbReference type="SUPFAM" id="SSF52402">
    <property type="entry name" value="Adenine nucleotide alpha hydrolases-like"/>
    <property type="match status" value="1"/>
</dbReference>
<accession>A0A060LYP3</accession>
<dbReference type="eggNOG" id="COG0301">
    <property type="taxonomic scope" value="Bacteria"/>
</dbReference>
<evidence type="ECO:0000256" key="12">
    <source>
        <dbReference type="ARBA" id="ARBA00058382"/>
    </source>
</evidence>
<feature type="binding site" evidence="19">
    <location>
        <position position="288"/>
    </location>
    <ligand>
        <name>ATP</name>
        <dbReference type="ChEBI" id="CHEBI:30616"/>
    </ligand>
</feature>